<feature type="transmembrane region" description="Helical" evidence="2">
    <location>
        <begin position="71"/>
        <end position="91"/>
    </location>
</feature>
<evidence type="ECO:0000259" key="3">
    <source>
        <dbReference type="Pfam" id="PF18145"/>
    </source>
</evidence>
<dbReference type="HOGENOM" id="CLU_065102_0_0_6"/>
<evidence type="ECO:0000259" key="4">
    <source>
        <dbReference type="Pfam" id="PF18303"/>
    </source>
</evidence>
<reference evidence="5 6" key="1">
    <citation type="journal article" date="2011" name="PLoS Pathog.">
        <title>Dynamic evolution of pathogenicity revealed by sequencing and comparative genomics of 19 Pseudomonas syringae isolates.</title>
        <authorList>
            <person name="Baltrus D.A."/>
            <person name="Nishimura M.T."/>
            <person name="Romanchuk A."/>
            <person name="Chang J.H."/>
            <person name="Mukhtar M.S."/>
            <person name="Cherkis K."/>
            <person name="Roach J."/>
            <person name="Grant S.R."/>
            <person name="Jones C.D."/>
            <person name="Dangl J.L."/>
        </authorList>
    </citation>
    <scope>NUCLEOTIDE SEQUENCE [LARGE SCALE GENOMIC DNA]</scope>
    <source>
        <strain evidence="6">M301072PT</strain>
    </source>
</reference>
<keyword evidence="2" id="KW-0812">Transmembrane</keyword>
<comment type="caution">
    <text evidence="5">The sequence shown here is derived from an EMBL/GenBank/DDBJ whole genome shotgun (WGS) entry which is preliminary data.</text>
</comment>
<accession>F3FFF6</accession>
<dbReference type="EMBL" id="AEAH01000359">
    <property type="protein sequence ID" value="EGH28942.1"/>
    <property type="molecule type" value="Genomic_DNA"/>
</dbReference>
<proteinExistence type="predicted"/>
<evidence type="ECO:0000256" key="2">
    <source>
        <dbReference type="SAM" id="Phobius"/>
    </source>
</evidence>
<keyword evidence="2" id="KW-0472">Membrane</keyword>
<dbReference type="NCBIfam" id="NF033611">
    <property type="entry name" value="SAVED"/>
    <property type="match status" value="1"/>
</dbReference>
<organism evidence="5 6">
    <name type="scientific">Pseudomonas syringae pv. japonica str. M301072</name>
    <dbReference type="NCBI Taxonomy" id="629262"/>
    <lineage>
        <taxon>Bacteria</taxon>
        <taxon>Pseudomonadati</taxon>
        <taxon>Pseudomonadota</taxon>
        <taxon>Gammaproteobacteria</taxon>
        <taxon>Pseudomonadales</taxon>
        <taxon>Pseudomonadaceae</taxon>
        <taxon>Pseudomonas</taxon>
        <taxon>Pseudomonas syringae</taxon>
    </lineage>
</organism>
<evidence type="ECO:0000313" key="6">
    <source>
        <dbReference type="Proteomes" id="UP000004471"/>
    </source>
</evidence>
<feature type="transmembrane region" description="Helical" evidence="2">
    <location>
        <begin position="24"/>
        <end position="45"/>
    </location>
</feature>
<feature type="domain" description="SMODS-associated and fused to various effectors" evidence="3">
    <location>
        <begin position="164"/>
        <end position="352"/>
    </location>
</feature>
<dbReference type="InterPro" id="IPR040836">
    <property type="entry name" value="SAVED"/>
</dbReference>
<name>F3FFF6_PSESX</name>
<feature type="region of interest" description="Disordered" evidence="1">
    <location>
        <begin position="376"/>
        <end position="397"/>
    </location>
</feature>
<keyword evidence="2" id="KW-1133">Transmembrane helix</keyword>
<evidence type="ECO:0000256" key="1">
    <source>
        <dbReference type="SAM" id="MobiDB-lite"/>
    </source>
</evidence>
<sequence length="397" mass="44019">MRALLSYLMWIVTRFVNFATRKRNVGLGVAAVGVGIIAIVGAGSLNFEVRQFFGVIEAFKFSTEGGLSDRVNTLCAYVGLVIIGVGIYMTISDWHHERQERQRKRVAVVELRGLVDTSDHPLLEAVPESLVGQRHSLLLDARQKLSSNPPQVAEVLNEIYLMPRDLRRIRDDNARADVQVVAGGIMQVPLLFFAGVVLEDEGNVLVMEWDRINSRWGELAEADSGDRFTITGLDTVQPGGEVVVAVSASYVASLPDIEKAFPDLPLVHLRHPKAVPNQLWYAGENAALQQQFLQTLGQLEGQKVSMVHLILAAPASVCINFGRRYDPRNMPPLRCYQWQRTEQNPYPWAVEMPTAPEQPGRYLRLARAVLVSMGRSGSSNASRVSRQVNPSVSWIGA</sequence>
<dbReference type="PATRIC" id="fig|629262.5.peg.1378"/>
<feature type="domain" description="SAVED-fused 2TM effector" evidence="4">
    <location>
        <begin position="12"/>
        <end position="144"/>
    </location>
</feature>
<dbReference type="Pfam" id="PF18145">
    <property type="entry name" value="SAVED"/>
    <property type="match status" value="1"/>
</dbReference>
<dbReference type="AlphaFoldDB" id="F3FFF6"/>
<protein>
    <submittedName>
        <fullName evidence="5">2-methylthioadenine synthetase</fullName>
    </submittedName>
</protein>
<dbReference type="Proteomes" id="UP000004471">
    <property type="component" value="Unassembled WGS sequence"/>
</dbReference>
<evidence type="ECO:0000313" key="5">
    <source>
        <dbReference type="EMBL" id="EGH28942.1"/>
    </source>
</evidence>
<gene>
    <name evidence="5" type="ORF">PSYJA_08173</name>
</gene>
<dbReference type="Pfam" id="PF18303">
    <property type="entry name" value="Saf_2TM"/>
    <property type="match status" value="1"/>
</dbReference>
<dbReference type="InterPro" id="IPR041167">
    <property type="entry name" value="Saf_2TM"/>
</dbReference>